<evidence type="ECO:0000313" key="2">
    <source>
        <dbReference type="Proteomes" id="UP001500620"/>
    </source>
</evidence>
<dbReference type="Proteomes" id="UP001500620">
    <property type="component" value="Unassembled WGS sequence"/>
</dbReference>
<dbReference type="EMBL" id="BAABAT010000022">
    <property type="protein sequence ID" value="GAA4255730.1"/>
    <property type="molecule type" value="Genomic_DNA"/>
</dbReference>
<sequence length="111" mass="11904">MPQFWLGAPGGREAQRVRCSRKGPTVVDNIELIMRFHPVGGEDVSVLSADFGGPEEALDAIAGALDGRRGLVLTHARYNREANENGVVINLANVVSVRVSKTDSDATGQYL</sequence>
<accession>A0ABP8DGX0</accession>
<protein>
    <submittedName>
        <fullName evidence="1">Uncharacterized protein</fullName>
    </submittedName>
</protein>
<gene>
    <name evidence="1" type="ORF">GCM10022255_065690</name>
</gene>
<keyword evidence="2" id="KW-1185">Reference proteome</keyword>
<proteinExistence type="predicted"/>
<reference evidence="2" key="1">
    <citation type="journal article" date="2019" name="Int. J. Syst. Evol. Microbiol.">
        <title>The Global Catalogue of Microorganisms (GCM) 10K type strain sequencing project: providing services to taxonomists for standard genome sequencing and annotation.</title>
        <authorList>
            <consortium name="The Broad Institute Genomics Platform"/>
            <consortium name="The Broad Institute Genome Sequencing Center for Infectious Disease"/>
            <person name="Wu L."/>
            <person name="Ma J."/>
        </authorList>
    </citation>
    <scope>NUCLEOTIDE SEQUENCE [LARGE SCALE GENOMIC DNA]</scope>
    <source>
        <strain evidence="2">JCM 17441</strain>
    </source>
</reference>
<comment type="caution">
    <text evidence="1">The sequence shown here is derived from an EMBL/GenBank/DDBJ whole genome shotgun (WGS) entry which is preliminary data.</text>
</comment>
<name>A0ABP8DGX0_9ACTN</name>
<evidence type="ECO:0000313" key="1">
    <source>
        <dbReference type="EMBL" id="GAA4255730.1"/>
    </source>
</evidence>
<organism evidence="1 2">
    <name type="scientific">Dactylosporangium darangshiense</name>
    <dbReference type="NCBI Taxonomy" id="579108"/>
    <lineage>
        <taxon>Bacteria</taxon>
        <taxon>Bacillati</taxon>
        <taxon>Actinomycetota</taxon>
        <taxon>Actinomycetes</taxon>
        <taxon>Micromonosporales</taxon>
        <taxon>Micromonosporaceae</taxon>
        <taxon>Dactylosporangium</taxon>
    </lineage>
</organism>